<feature type="compositionally biased region" description="Basic residues" evidence="1">
    <location>
        <begin position="882"/>
        <end position="900"/>
    </location>
</feature>
<comment type="caution">
    <text evidence="2">The sequence shown here is derived from an EMBL/GenBank/DDBJ whole genome shotgun (WGS) entry which is preliminary data.</text>
</comment>
<feature type="compositionally biased region" description="Basic and acidic residues" evidence="1">
    <location>
        <begin position="808"/>
        <end position="828"/>
    </location>
</feature>
<feature type="compositionally biased region" description="Polar residues" evidence="1">
    <location>
        <begin position="31"/>
        <end position="42"/>
    </location>
</feature>
<feature type="region of interest" description="Disordered" evidence="1">
    <location>
        <begin position="473"/>
        <end position="531"/>
    </location>
</feature>
<protein>
    <submittedName>
        <fullName evidence="2">Uncharacterized protein</fullName>
    </submittedName>
</protein>
<reference evidence="2" key="1">
    <citation type="submission" date="2023-07" db="EMBL/GenBank/DDBJ databases">
        <authorList>
            <consortium name="AG Swart"/>
            <person name="Singh M."/>
            <person name="Singh A."/>
            <person name="Seah K."/>
            <person name="Emmerich C."/>
        </authorList>
    </citation>
    <scope>NUCLEOTIDE SEQUENCE</scope>
    <source>
        <strain evidence="2">DP1</strain>
    </source>
</reference>
<feature type="compositionally biased region" description="Polar residues" evidence="1">
    <location>
        <begin position="862"/>
        <end position="876"/>
    </location>
</feature>
<feature type="region of interest" description="Disordered" evidence="1">
    <location>
        <begin position="1"/>
        <end position="45"/>
    </location>
</feature>
<feature type="region of interest" description="Disordered" evidence="1">
    <location>
        <begin position="808"/>
        <end position="876"/>
    </location>
</feature>
<proteinExistence type="predicted"/>
<evidence type="ECO:0000313" key="3">
    <source>
        <dbReference type="Proteomes" id="UP001295684"/>
    </source>
</evidence>
<dbReference type="AlphaFoldDB" id="A0AAD1XIE9"/>
<organism evidence="2 3">
    <name type="scientific">Euplotes crassus</name>
    <dbReference type="NCBI Taxonomy" id="5936"/>
    <lineage>
        <taxon>Eukaryota</taxon>
        <taxon>Sar</taxon>
        <taxon>Alveolata</taxon>
        <taxon>Ciliophora</taxon>
        <taxon>Intramacronucleata</taxon>
        <taxon>Spirotrichea</taxon>
        <taxon>Hypotrichia</taxon>
        <taxon>Euplotida</taxon>
        <taxon>Euplotidae</taxon>
        <taxon>Moneuplotes</taxon>
    </lineage>
</organism>
<sequence>MNSYQQKLNPPENGSEESKDNLGEPLDGTYQGDSNMFTSAKSSSDEKIHYISVAQEKKQNVSNLNAKNPIMVHNSPNLDDIDESSITNKPGNSNDGTKFENNELEFQNLNSLKGSEPRDTPSAFADKEQEHVSLTLSISDNTEVRKNNSVLDDLSLDIATDSQKLTKFTSSTHRNNDYTEINFKKEARIPENTGIKNFISSEKKCSFADSHSTANFKMESSDQKAKKNEDHSLFTRVKNFRPDSNVPILLGNVDTKAFNKHSTQRNQFIKEDMRESQEEFTSFEKLIGQKAQLIPPSSDSSTTCIPERVTISDFEGQAPVEYARPYQEKSSLKNLNEQIYERLLRDSESIRQKVNSTARDTKIQPYRKGMYSHQRANSEQNFENLKIEDKLMQKSIQSQKRFEILRKTYEVKEQRKCRNKPLINSKTHEITRDSKALQQRQIDHLHKKKVDLEIKRKEEEHKAMKECTGKPKINERSKRIKMSNISQLVKPRANNHNLCKGKKFKRTKNNSSSKRKPPTGRNTPNGVTLIESPGRVQPAVEITPRSILCTPQSDYLDGFAQNDGQLSMNCTSNQHFLKEGEESLVQYAKSPNPKPKKVSFGFVRCSSTPQIEVKSVNTIQNDRQMFYEPLHHKVDRVFFEACELKRYDPSQINFTTSRHKKVRVQTNIENKENENSCQISPNRCKTSRQGSMTSMIINGKLNNDPVIQVPRGQSKKADRVLTRNNIRPRNPSFSAKCLSGYVESGAPLKSRELATEMNSTCARVLKDPRVYLKKPKEGCHWGNKLNGKNFLERGKVWTWKRDLKIKQSAEAQRRDEVHDCTFKPDVKPKKSPSRGRNSIRSYKTTRNSPSREKMGKKVLLNSPLSNSTTGDLGTSYSSQYAKKCKYRKSQSKKRTQRSRC</sequence>
<dbReference type="Proteomes" id="UP001295684">
    <property type="component" value="Unassembled WGS sequence"/>
</dbReference>
<name>A0AAD1XIE9_EUPCR</name>
<feature type="region of interest" description="Disordered" evidence="1">
    <location>
        <begin position="881"/>
        <end position="900"/>
    </location>
</feature>
<feature type="compositionally biased region" description="Polar residues" evidence="1">
    <location>
        <begin position="84"/>
        <end position="96"/>
    </location>
</feature>
<feature type="compositionally biased region" description="Polar residues" evidence="1">
    <location>
        <begin position="834"/>
        <end position="848"/>
    </location>
</feature>
<evidence type="ECO:0000313" key="2">
    <source>
        <dbReference type="EMBL" id="CAI2373150.1"/>
    </source>
</evidence>
<dbReference type="EMBL" id="CAMPGE010014482">
    <property type="protein sequence ID" value="CAI2373150.1"/>
    <property type="molecule type" value="Genomic_DNA"/>
</dbReference>
<evidence type="ECO:0000256" key="1">
    <source>
        <dbReference type="SAM" id="MobiDB-lite"/>
    </source>
</evidence>
<feature type="compositionally biased region" description="Basic residues" evidence="1">
    <location>
        <begin position="499"/>
        <end position="518"/>
    </location>
</feature>
<accession>A0AAD1XIE9</accession>
<keyword evidence="3" id="KW-1185">Reference proteome</keyword>
<gene>
    <name evidence="2" type="ORF">ECRASSUSDP1_LOCUS14490</name>
</gene>
<feature type="region of interest" description="Disordered" evidence="1">
    <location>
        <begin position="72"/>
        <end position="99"/>
    </location>
</feature>